<dbReference type="AlphaFoldDB" id="A0A081D2D5"/>
<accession>A0A081D2D5</accession>
<organism evidence="1 2">
    <name type="scientific">Agrobacterium rubi TR3 = NBRC 13261</name>
    <dbReference type="NCBI Taxonomy" id="1368415"/>
    <lineage>
        <taxon>Bacteria</taxon>
        <taxon>Pseudomonadati</taxon>
        <taxon>Pseudomonadota</taxon>
        <taxon>Alphaproteobacteria</taxon>
        <taxon>Hyphomicrobiales</taxon>
        <taxon>Rhizobiaceae</taxon>
        <taxon>Rhizobium/Agrobacterium group</taxon>
        <taxon>Agrobacterium</taxon>
    </lineage>
</organism>
<dbReference type="RefSeq" id="WP_045232513.1">
    <property type="nucleotide sequence ID" value="NZ_BBJU01000031.1"/>
</dbReference>
<protein>
    <submittedName>
        <fullName evidence="1">Uncharacterized protein</fullName>
    </submittedName>
</protein>
<proteinExistence type="predicted"/>
<reference evidence="1 2" key="1">
    <citation type="submission" date="2014-08" db="EMBL/GenBank/DDBJ databases">
        <title>Whole genome shotgun sequence of Rhizobium rubi NBRC 13261.</title>
        <authorList>
            <person name="Katano-Makiyama Y."/>
            <person name="Hosoyama A."/>
            <person name="Hashimoto M."/>
            <person name="Hosoyama Y."/>
            <person name="Noguchi M."/>
            <person name="Tsuchikane K."/>
            <person name="Uohara A."/>
            <person name="Ohji S."/>
            <person name="Ichikawa N."/>
            <person name="Kimura A."/>
            <person name="Yamazoe A."/>
            <person name="Fujita N."/>
        </authorList>
    </citation>
    <scope>NUCLEOTIDE SEQUENCE [LARGE SCALE GENOMIC DNA]</scope>
    <source>
        <strain evidence="1 2">NBRC 13261</strain>
    </source>
</reference>
<gene>
    <name evidence="1" type="ORF">RRU01S_31_00150</name>
</gene>
<evidence type="ECO:0000313" key="1">
    <source>
        <dbReference type="EMBL" id="GAK73081.1"/>
    </source>
</evidence>
<name>A0A081D2D5_9HYPH</name>
<dbReference type="EMBL" id="BBJU01000031">
    <property type="protein sequence ID" value="GAK73081.1"/>
    <property type="molecule type" value="Genomic_DNA"/>
</dbReference>
<evidence type="ECO:0000313" key="2">
    <source>
        <dbReference type="Proteomes" id="UP000028701"/>
    </source>
</evidence>
<dbReference type="OrthoDB" id="7596193at2"/>
<dbReference type="Proteomes" id="UP000028701">
    <property type="component" value="Unassembled WGS sequence"/>
</dbReference>
<sequence>MFDQVPDPTKAAECCCQLIQAYLSDPEHVDWSDVQTAVNTALEAFNLPPTFFEEQAQTA</sequence>
<comment type="caution">
    <text evidence="1">The sequence shown here is derived from an EMBL/GenBank/DDBJ whole genome shotgun (WGS) entry which is preliminary data.</text>
</comment>